<protein>
    <recommendedName>
        <fullName evidence="2">Tyr recombinase domain-containing protein</fullName>
    </recommendedName>
</protein>
<dbReference type="AlphaFoldDB" id="A0A1X7UAY8"/>
<proteinExistence type="predicted"/>
<evidence type="ECO:0000313" key="1">
    <source>
        <dbReference type="EnsemblMetazoa" id="Aqu2.1.24936_001"/>
    </source>
</evidence>
<dbReference type="EnsemblMetazoa" id="Aqu2.1.24936_001">
    <property type="protein sequence ID" value="Aqu2.1.24936_001"/>
    <property type="gene ID" value="Aqu2.1.24936"/>
</dbReference>
<dbReference type="PANTHER" id="PTHR35617">
    <property type="entry name" value="PHAGE_INTEGRASE DOMAIN-CONTAINING PROTEIN"/>
    <property type="match status" value="1"/>
</dbReference>
<reference evidence="1" key="1">
    <citation type="submission" date="2017-05" db="UniProtKB">
        <authorList>
            <consortium name="EnsemblMetazoa"/>
        </authorList>
    </citation>
    <scope>IDENTIFICATION</scope>
</reference>
<accession>A0A1X7UAY8</accession>
<dbReference type="InParanoid" id="A0A1X7UAY8"/>
<name>A0A1X7UAY8_AMPQE</name>
<sequence length="140" mass="15440">LNPPLPRYSSTWDVNFVLTHLNSHRLDANLTLKQLTLRTVMLMALTRPSHSVDLSNLDLTARWLKQVMTAAGIDTIIFKAHSVRSASMSAASTAGVTTEDILNAADWSTESSFSRIYYKPVCNPVFASAILKATNNTIDM</sequence>
<dbReference type="PANTHER" id="PTHR35617:SF3">
    <property type="entry name" value="CORE-BINDING (CB) DOMAIN-CONTAINING PROTEIN"/>
    <property type="match status" value="1"/>
</dbReference>
<organism evidence="1">
    <name type="scientific">Amphimedon queenslandica</name>
    <name type="common">Sponge</name>
    <dbReference type="NCBI Taxonomy" id="400682"/>
    <lineage>
        <taxon>Eukaryota</taxon>
        <taxon>Metazoa</taxon>
        <taxon>Porifera</taxon>
        <taxon>Demospongiae</taxon>
        <taxon>Heteroscleromorpha</taxon>
        <taxon>Haplosclerida</taxon>
        <taxon>Niphatidae</taxon>
        <taxon>Amphimedon</taxon>
    </lineage>
</organism>
<evidence type="ECO:0008006" key="2">
    <source>
        <dbReference type="Google" id="ProtNLM"/>
    </source>
</evidence>